<sequence length="207" mass="23156">MAEDELKTRKRKKATVVSEDSAVVSVPKKKKRKLEDNAVVEDSASPQPEQPEKKKRKNKTGFPDPGDDPALSDQAQKALSYAFLQFRKRTKWKFSKPRQNWLIRNVWSDKIPDMYLALTIQYLSNVQGNAREVSISTCLPPVALFSFQTLIKECRSVLSASSAPQNTTSGEAAHEEQPAIEPDKIKHARARALLDALEATPAEIPKS</sequence>
<evidence type="ECO:0000259" key="2">
    <source>
        <dbReference type="Pfam" id="PF10180"/>
    </source>
</evidence>
<name>A0A8H6YBJ0_9AGAR</name>
<evidence type="ECO:0000313" key="4">
    <source>
        <dbReference type="Proteomes" id="UP000623467"/>
    </source>
</evidence>
<feature type="region of interest" description="Disordered" evidence="1">
    <location>
        <begin position="1"/>
        <end position="71"/>
    </location>
</feature>
<reference evidence="3" key="1">
    <citation type="submission" date="2020-05" db="EMBL/GenBank/DDBJ databases">
        <title>Mycena genomes resolve the evolution of fungal bioluminescence.</title>
        <authorList>
            <person name="Tsai I.J."/>
        </authorList>
    </citation>
    <scope>NUCLEOTIDE SEQUENCE</scope>
    <source>
        <strain evidence="3">160909Yilan</strain>
    </source>
</reference>
<dbReference type="PANTHER" id="PTHR22306">
    <property type="entry name" value="CHROMOSOME 7 OPEN READING FRAME 50"/>
    <property type="match status" value="1"/>
</dbReference>
<keyword evidence="3" id="KW-0347">Helicase</keyword>
<evidence type="ECO:0000256" key="1">
    <source>
        <dbReference type="SAM" id="MobiDB-lite"/>
    </source>
</evidence>
<dbReference type="PANTHER" id="PTHR22306:SF2">
    <property type="entry name" value="CHROMOSOME 7 OPEN READING FRAME 50"/>
    <property type="match status" value="1"/>
</dbReference>
<dbReference type="Pfam" id="PF10180">
    <property type="entry name" value="WKF"/>
    <property type="match status" value="1"/>
</dbReference>
<keyword evidence="3" id="KW-0547">Nucleotide-binding</keyword>
<evidence type="ECO:0000313" key="3">
    <source>
        <dbReference type="EMBL" id="KAF7355055.1"/>
    </source>
</evidence>
<dbReference type="InterPro" id="IPR019327">
    <property type="entry name" value="WKF"/>
</dbReference>
<accession>A0A8H6YBJ0</accession>
<keyword evidence="4" id="KW-1185">Reference proteome</keyword>
<keyword evidence="3" id="KW-0378">Hydrolase</keyword>
<dbReference type="AlphaFoldDB" id="A0A8H6YBJ0"/>
<dbReference type="Proteomes" id="UP000623467">
    <property type="component" value="Unassembled WGS sequence"/>
</dbReference>
<dbReference type="GO" id="GO:0004386">
    <property type="term" value="F:helicase activity"/>
    <property type="evidence" value="ECO:0007669"/>
    <property type="project" value="UniProtKB-KW"/>
</dbReference>
<dbReference type="OrthoDB" id="10261563at2759"/>
<comment type="caution">
    <text evidence="3">The sequence shown here is derived from an EMBL/GenBank/DDBJ whole genome shotgun (WGS) entry which is preliminary data.</text>
</comment>
<gene>
    <name evidence="3" type="ORF">MSAN_01421000</name>
</gene>
<feature type="compositionally biased region" description="Basic and acidic residues" evidence="1">
    <location>
        <begin position="172"/>
        <end position="184"/>
    </location>
</feature>
<protein>
    <submittedName>
        <fullName evidence="3">DNA helicase</fullName>
    </submittedName>
</protein>
<feature type="domain" description="WKF" evidence="2">
    <location>
        <begin position="84"/>
        <end position="138"/>
    </location>
</feature>
<organism evidence="3 4">
    <name type="scientific">Mycena sanguinolenta</name>
    <dbReference type="NCBI Taxonomy" id="230812"/>
    <lineage>
        <taxon>Eukaryota</taxon>
        <taxon>Fungi</taxon>
        <taxon>Dikarya</taxon>
        <taxon>Basidiomycota</taxon>
        <taxon>Agaricomycotina</taxon>
        <taxon>Agaricomycetes</taxon>
        <taxon>Agaricomycetidae</taxon>
        <taxon>Agaricales</taxon>
        <taxon>Marasmiineae</taxon>
        <taxon>Mycenaceae</taxon>
        <taxon>Mycena</taxon>
    </lineage>
</organism>
<dbReference type="EMBL" id="JACAZH010000011">
    <property type="protein sequence ID" value="KAF7355055.1"/>
    <property type="molecule type" value="Genomic_DNA"/>
</dbReference>
<keyword evidence="3" id="KW-0067">ATP-binding</keyword>
<proteinExistence type="predicted"/>
<feature type="region of interest" description="Disordered" evidence="1">
    <location>
        <begin position="162"/>
        <end position="184"/>
    </location>
</feature>